<keyword evidence="1" id="KW-0472">Membrane</keyword>
<sequence length="75" mass="8658">MRNYSNQIVLSDEVKRELMKQEAREVRLESIVAPFAAVAVSVYSAVRFFVEMFEDTKENIAEVEESSQHVGGYWL</sequence>
<reference evidence="2 3" key="1">
    <citation type="submission" date="2020-12" db="EMBL/GenBank/DDBJ databases">
        <authorList>
            <person name="Lu T."/>
            <person name="Wang Q."/>
            <person name="Han X."/>
        </authorList>
    </citation>
    <scope>NUCLEOTIDE SEQUENCE [LARGE SCALE GENOMIC DNA]</scope>
    <source>
        <strain evidence="2 3">WQ 585</strain>
    </source>
</reference>
<evidence type="ECO:0000313" key="2">
    <source>
        <dbReference type="EMBL" id="MBK1780244.1"/>
    </source>
</evidence>
<feature type="transmembrane region" description="Helical" evidence="1">
    <location>
        <begin position="31"/>
        <end position="50"/>
    </location>
</feature>
<proteinExistence type="predicted"/>
<organism evidence="2 3">
    <name type="scientific">Advenella mandrilli</name>
    <dbReference type="NCBI Taxonomy" id="2800330"/>
    <lineage>
        <taxon>Bacteria</taxon>
        <taxon>Pseudomonadati</taxon>
        <taxon>Pseudomonadota</taxon>
        <taxon>Betaproteobacteria</taxon>
        <taxon>Burkholderiales</taxon>
        <taxon>Alcaligenaceae</taxon>
    </lineage>
</organism>
<dbReference type="RefSeq" id="WP_200233802.1">
    <property type="nucleotide sequence ID" value="NZ_JAENGP010000003.1"/>
</dbReference>
<evidence type="ECO:0000256" key="1">
    <source>
        <dbReference type="SAM" id="Phobius"/>
    </source>
</evidence>
<protein>
    <submittedName>
        <fullName evidence="2">Uncharacterized protein</fullName>
    </submittedName>
</protein>
<comment type="caution">
    <text evidence="2">The sequence shown here is derived from an EMBL/GenBank/DDBJ whole genome shotgun (WGS) entry which is preliminary data.</text>
</comment>
<keyword evidence="1" id="KW-1133">Transmembrane helix</keyword>
<keyword evidence="1" id="KW-0812">Transmembrane</keyword>
<keyword evidence="3" id="KW-1185">Reference proteome</keyword>
<evidence type="ECO:0000313" key="3">
    <source>
        <dbReference type="Proteomes" id="UP000635316"/>
    </source>
</evidence>
<accession>A0ABS1E966</accession>
<dbReference type="EMBL" id="JAENGP010000003">
    <property type="protein sequence ID" value="MBK1780244.1"/>
    <property type="molecule type" value="Genomic_DNA"/>
</dbReference>
<dbReference type="Proteomes" id="UP000635316">
    <property type="component" value="Unassembled WGS sequence"/>
</dbReference>
<name>A0ABS1E966_9BURK</name>
<gene>
    <name evidence="2" type="ORF">JHL22_03340</name>
</gene>